<organism evidence="5 6">
    <name type="scientific">Anaerostipes butyraticus</name>
    <dbReference type="NCBI Taxonomy" id="645466"/>
    <lineage>
        <taxon>Bacteria</taxon>
        <taxon>Bacillati</taxon>
        <taxon>Bacillota</taxon>
        <taxon>Clostridia</taxon>
        <taxon>Lachnospirales</taxon>
        <taxon>Lachnospiraceae</taxon>
        <taxon>Anaerostipes</taxon>
    </lineage>
</organism>
<dbReference type="PROSITE" id="PS51219">
    <property type="entry name" value="DPCK"/>
    <property type="match status" value="1"/>
</dbReference>
<comment type="pathway">
    <text evidence="3">Cofactor biosynthesis; coenzyme A biosynthesis; CoA from (R)-pantothenate: step 5/5.</text>
</comment>
<dbReference type="InterPro" id="IPR027417">
    <property type="entry name" value="P-loop_NTPase"/>
</dbReference>
<feature type="binding site" evidence="3">
    <location>
        <begin position="11"/>
        <end position="16"/>
    </location>
    <ligand>
        <name>ATP</name>
        <dbReference type="ChEBI" id="CHEBI:30616"/>
    </ligand>
</feature>
<dbReference type="PANTHER" id="PTHR10695">
    <property type="entry name" value="DEPHOSPHO-COA KINASE-RELATED"/>
    <property type="match status" value="1"/>
</dbReference>
<name>A0A916VC65_9FIRM</name>
<dbReference type="GO" id="GO:0004140">
    <property type="term" value="F:dephospho-CoA kinase activity"/>
    <property type="evidence" value="ECO:0007669"/>
    <property type="project" value="UniProtKB-UniRule"/>
</dbReference>
<dbReference type="GO" id="GO:0015937">
    <property type="term" value="P:coenzyme A biosynthetic process"/>
    <property type="evidence" value="ECO:0007669"/>
    <property type="project" value="UniProtKB-UniRule"/>
</dbReference>
<protein>
    <recommendedName>
        <fullName evidence="3 4">Dephospho-CoA kinase</fullName>
        <ecNumber evidence="3 4">2.7.1.24</ecNumber>
    </recommendedName>
    <alternativeName>
        <fullName evidence="3">Dephosphocoenzyme A kinase</fullName>
    </alternativeName>
</protein>
<dbReference type="NCBIfam" id="TIGR00152">
    <property type="entry name" value="dephospho-CoA kinase"/>
    <property type="match status" value="1"/>
</dbReference>
<dbReference type="InterPro" id="IPR001977">
    <property type="entry name" value="Depp_CoAkinase"/>
</dbReference>
<comment type="subcellular location">
    <subcellularLocation>
        <location evidence="3">Cytoplasm</location>
    </subcellularLocation>
</comment>
<keyword evidence="3 5" id="KW-0418">Kinase</keyword>
<dbReference type="EC" id="2.7.1.24" evidence="3 4"/>
<comment type="caution">
    <text evidence="5">The sequence shown here is derived from an EMBL/GenBank/DDBJ whole genome shotgun (WGS) entry which is preliminary data.</text>
</comment>
<reference evidence="5" key="1">
    <citation type="submission" date="2020-06" db="EMBL/GenBank/DDBJ databases">
        <title>Characterization of fructooligosaccharide metabolism and fructooligosaccharide-degrading enzymes in human commensal butyrate producers.</title>
        <authorList>
            <person name="Tanno H."/>
            <person name="Fujii T."/>
            <person name="Hirano K."/>
            <person name="Maeno S."/>
            <person name="Tonozuka T."/>
            <person name="Sakamoto M."/>
            <person name="Ohkuma M."/>
            <person name="Tochio T."/>
            <person name="Endo A."/>
        </authorList>
    </citation>
    <scope>NUCLEOTIDE SEQUENCE</scope>
    <source>
        <strain evidence="5">JCM 17466</strain>
    </source>
</reference>
<sequence length="206" mass="23123">MKIIGITGGVGSGKSEILNIVENEYGARIIIADLVAHKLMEPDGISYKGIVKAFGKGIVKADGFIDREVLGSIVFCSERKLKILNEITHKNVDVEIMRQIEEIRKEDPNALVVCEAALLVGAQYESLFDQLWYIYTKEEIRFRRLKASRGYSDRKIRQMMESQKTEEEFKAAATHVIDNSGDLEETRRQIREILGDAAQSPAASGF</sequence>
<comment type="function">
    <text evidence="3">Catalyzes the phosphorylation of the 3'-hydroxyl group of dephosphocoenzyme A to form coenzyme A.</text>
</comment>
<dbReference type="GO" id="GO:0005524">
    <property type="term" value="F:ATP binding"/>
    <property type="evidence" value="ECO:0007669"/>
    <property type="project" value="UniProtKB-UniRule"/>
</dbReference>
<evidence type="ECO:0000256" key="4">
    <source>
        <dbReference type="NCBIfam" id="TIGR00152"/>
    </source>
</evidence>
<dbReference type="Proteomes" id="UP000613208">
    <property type="component" value="Unassembled WGS sequence"/>
</dbReference>
<comment type="catalytic activity">
    <reaction evidence="3">
        <text>3'-dephospho-CoA + ATP = ADP + CoA + H(+)</text>
        <dbReference type="Rhea" id="RHEA:18245"/>
        <dbReference type="ChEBI" id="CHEBI:15378"/>
        <dbReference type="ChEBI" id="CHEBI:30616"/>
        <dbReference type="ChEBI" id="CHEBI:57287"/>
        <dbReference type="ChEBI" id="CHEBI:57328"/>
        <dbReference type="ChEBI" id="CHEBI:456216"/>
        <dbReference type="EC" id="2.7.1.24"/>
    </reaction>
</comment>
<dbReference type="GO" id="GO:0005737">
    <property type="term" value="C:cytoplasm"/>
    <property type="evidence" value="ECO:0007669"/>
    <property type="project" value="UniProtKB-SubCell"/>
</dbReference>
<evidence type="ECO:0000256" key="1">
    <source>
        <dbReference type="ARBA" id="ARBA00022741"/>
    </source>
</evidence>
<keyword evidence="1 3" id="KW-0547">Nucleotide-binding</keyword>
<evidence type="ECO:0000256" key="3">
    <source>
        <dbReference type="HAMAP-Rule" id="MF_00376"/>
    </source>
</evidence>
<dbReference type="SUPFAM" id="SSF52540">
    <property type="entry name" value="P-loop containing nucleoside triphosphate hydrolases"/>
    <property type="match status" value="1"/>
</dbReference>
<accession>A0A916VC65</accession>
<dbReference type="AlphaFoldDB" id="A0A916VC65"/>
<dbReference type="HAMAP" id="MF_00376">
    <property type="entry name" value="Dephospho_CoA_kinase"/>
    <property type="match status" value="1"/>
</dbReference>
<dbReference type="RefSeq" id="WP_201310550.1">
    <property type="nucleotide sequence ID" value="NZ_BLYI01000027.1"/>
</dbReference>
<dbReference type="Pfam" id="PF01121">
    <property type="entry name" value="CoaE"/>
    <property type="match status" value="1"/>
</dbReference>
<keyword evidence="3" id="KW-0808">Transferase</keyword>
<evidence type="ECO:0000256" key="2">
    <source>
        <dbReference type="ARBA" id="ARBA00022840"/>
    </source>
</evidence>
<gene>
    <name evidence="3 5" type="primary">coaE</name>
    <name evidence="5" type="ORF">ANBU17_11810</name>
</gene>
<keyword evidence="3" id="KW-0963">Cytoplasm</keyword>
<dbReference type="EMBL" id="BLYI01000027">
    <property type="protein sequence ID" value="GFO84834.1"/>
    <property type="molecule type" value="Genomic_DNA"/>
</dbReference>
<keyword evidence="3" id="KW-0173">Coenzyme A biosynthesis</keyword>
<keyword evidence="2 3" id="KW-0067">ATP-binding</keyword>
<keyword evidence="6" id="KW-1185">Reference proteome</keyword>
<dbReference type="Gene3D" id="3.40.50.300">
    <property type="entry name" value="P-loop containing nucleotide triphosphate hydrolases"/>
    <property type="match status" value="1"/>
</dbReference>
<proteinExistence type="inferred from homology"/>
<dbReference type="CDD" id="cd02022">
    <property type="entry name" value="DPCK"/>
    <property type="match status" value="1"/>
</dbReference>
<evidence type="ECO:0000313" key="5">
    <source>
        <dbReference type="EMBL" id="GFO84834.1"/>
    </source>
</evidence>
<evidence type="ECO:0000313" key="6">
    <source>
        <dbReference type="Proteomes" id="UP000613208"/>
    </source>
</evidence>
<comment type="similarity">
    <text evidence="3">Belongs to the CoaE family.</text>
</comment>
<dbReference type="PANTHER" id="PTHR10695:SF46">
    <property type="entry name" value="BIFUNCTIONAL COENZYME A SYNTHASE-RELATED"/>
    <property type="match status" value="1"/>
</dbReference>